<protein>
    <recommendedName>
        <fullName evidence="6">Phosphodiesterase</fullName>
        <ecNumber evidence="6">3.1.4.-</ecNumber>
    </recommendedName>
</protein>
<dbReference type="Proteomes" id="UP000541610">
    <property type="component" value="Unassembled WGS sequence"/>
</dbReference>
<evidence type="ECO:0000313" key="10">
    <source>
        <dbReference type="EMBL" id="KAF4688115.1"/>
    </source>
</evidence>
<dbReference type="SUPFAM" id="SSF109604">
    <property type="entry name" value="HD-domain/PDEase-like"/>
    <property type="match status" value="1"/>
</dbReference>
<dbReference type="GO" id="GO:0007165">
    <property type="term" value="P:signal transduction"/>
    <property type="evidence" value="ECO:0007669"/>
    <property type="project" value="InterPro"/>
</dbReference>
<comment type="cofactor">
    <cofactor evidence="6">
        <name>a divalent metal cation</name>
        <dbReference type="ChEBI" id="CHEBI:60240"/>
    </cofactor>
    <text evidence="6">Binds 2 divalent metal cations per subunit. Site 1 may preferentially bind zinc ions, while site 2 has a preference for magnesium and/or manganese ions.</text>
</comment>
<evidence type="ECO:0000256" key="7">
    <source>
        <dbReference type="SAM" id="MobiDB-lite"/>
    </source>
</evidence>
<evidence type="ECO:0000256" key="1">
    <source>
        <dbReference type="ARBA" id="ARBA00022723"/>
    </source>
</evidence>
<dbReference type="PROSITE" id="PS51845">
    <property type="entry name" value="PDEASE_I_2"/>
    <property type="match status" value="1"/>
</dbReference>
<feature type="binding site" evidence="4">
    <location>
        <position position="527"/>
    </location>
    <ligand>
        <name>AMP</name>
        <dbReference type="ChEBI" id="CHEBI:456215"/>
    </ligand>
</feature>
<dbReference type="GO" id="GO:0046872">
    <property type="term" value="F:metal ion binding"/>
    <property type="evidence" value="ECO:0007669"/>
    <property type="project" value="UniProtKB-KW"/>
</dbReference>
<dbReference type="InterPro" id="IPR003607">
    <property type="entry name" value="HD/PDEase_dom"/>
</dbReference>
<evidence type="ECO:0000313" key="11">
    <source>
        <dbReference type="Proteomes" id="UP000541610"/>
    </source>
</evidence>
<dbReference type="SMART" id="SM00471">
    <property type="entry name" value="HDc"/>
    <property type="match status" value="1"/>
</dbReference>
<dbReference type="AlphaFoldDB" id="A0A7J6NWD2"/>
<gene>
    <name evidence="10" type="primary">PDE1B_1</name>
    <name evidence="10" type="ORF">FOZ60_003177</name>
</gene>
<dbReference type="CDD" id="cd00077">
    <property type="entry name" value="HDc"/>
    <property type="match status" value="1"/>
</dbReference>
<dbReference type="PANTHER" id="PTHR11347">
    <property type="entry name" value="CYCLIC NUCLEOTIDE PHOSPHODIESTERASE"/>
    <property type="match status" value="1"/>
</dbReference>
<feature type="transmembrane region" description="Helical" evidence="8">
    <location>
        <begin position="59"/>
        <end position="80"/>
    </location>
</feature>
<evidence type="ECO:0000256" key="5">
    <source>
        <dbReference type="PIRSR" id="PIRSR623088-3"/>
    </source>
</evidence>
<accession>A0A7J6NWD2</accession>
<evidence type="ECO:0000256" key="2">
    <source>
        <dbReference type="ARBA" id="ARBA00022801"/>
    </source>
</evidence>
<comment type="similarity">
    <text evidence="6">Belongs to the cyclic nucleotide phosphodiesterase family.</text>
</comment>
<dbReference type="InterPro" id="IPR023174">
    <property type="entry name" value="PDEase_CS"/>
</dbReference>
<feature type="binding site" evidence="4">
    <location>
        <position position="628"/>
    </location>
    <ligand>
        <name>AMP</name>
        <dbReference type="ChEBI" id="CHEBI:456215"/>
    </ligand>
</feature>
<feature type="transmembrane region" description="Helical" evidence="8">
    <location>
        <begin position="100"/>
        <end position="117"/>
    </location>
</feature>
<dbReference type="InterPro" id="IPR002073">
    <property type="entry name" value="PDEase_catalytic_dom"/>
</dbReference>
<feature type="binding site" evidence="4">
    <location>
        <position position="679"/>
    </location>
    <ligand>
        <name>AMP</name>
        <dbReference type="ChEBI" id="CHEBI:456215"/>
    </ligand>
</feature>
<dbReference type="PROSITE" id="PS00126">
    <property type="entry name" value="PDEASE_I_1"/>
    <property type="match status" value="1"/>
</dbReference>
<evidence type="ECO:0000256" key="6">
    <source>
        <dbReference type="RuleBase" id="RU363067"/>
    </source>
</evidence>
<dbReference type="InterPro" id="IPR036971">
    <property type="entry name" value="PDEase_catalytic_dom_sf"/>
</dbReference>
<feature type="binding site" evidence="5">
    <location>
        <position position="526"/>
    </location>
    <ligand>
        <name>Zn(2+)</name>
        <dbReference type="ChEBI" id="CHEBI:29105"/>
        <label>1</label>
    </ligand>
</feature>
<keyword evidence="1 5" id="KW-0479">Metal-binding</keyword>
<organism evidence="10 11">
    <name type="scientific">Perkinsus olseni</name>
    <name type="common">Perkinsus atlanticus</name>
    <dbReference type="NCBI Taxonomy" id="32597"/>
    <lineage>
        <taxon>Eukaryota</taxon>
        <taxon>Sar</taxon>
        <taxon>Alveolata</taxon>
        <taxon>Perkinsozoa</taxon>
        <taxon>Perkinsea</taxon>
        <taxon>Perkinsida</taxon>
        <taxon>Perkinsidae</taxon>
        <taxon>Perkinsus</taxon>
    </lineage>
</organism>
<keyword evidence="8" id="KW-1133">Transmembrane helix</keyword>
<keyword evidence="2 6" id="KW-0378">Hydrolase</keyword>
<dbReference type="PRINTS" id="PR00387">
    <property type="entry name" value="PDIESTERASE1"/>
</dbReference>
<keyword evidence="8" id="KW-0812">Transmembrane</keyword>
<feature type="active site" description="Proton donor" evidence="3">
    <location>
        <position position="488"/>
    </location>
</feature>
<feature type="binding site" evidence="5">
    <location>
        <position position="527"/>
    </location>
    <ligand>
        <name>Zn(2+)</name>
        <dbReference type="ChEBI" id="CHEBI:29105"/>
        <label>2</label>
    </ligand>
</feature>
<feature type="domain" description="PDEase" evidence="9">
    <location>
        <begin position="411"/>
        <end position="724"/>
    </location>
</feature>
<dbReference type="GO" id="GO:0004114">
    <property type="term" value="F:3',5'-cyclic-nucleotide phosphodiesterase activity"/>
    <property type="evidence" value="ECO:0007669"/>
    <property type="project" value="InterPro"/>
</dbReference>
<feature type="binding site" evidence="5">
    <location>
        <position position="527"/>
    </location>
    <ligand>
        <name>Zn(2+)</name>
        <dbReference type="ChEBI" id="CHEBI:29105"/>
        <label>1</label>
    </ligand>
</feature>
<evidence type="ECO:0000259" key="9">
    <source>
        <dbReference type="PROSITE" id="PS51845"/>
    </source>
</evidence>
<dbReference type="Gene3D" id="1.10.1300.10">
    <property type="entry name" value="3'5'-cyclic nucleotide phosphodiesterase, catalytic domain"/>
    <property type="match status" value="1"/>
</dbReference>
<dbReference type="Pfam" id="PF00233">
    <property type="entry name" value="PDEase_I"/>
    <property type="match status" value="1"/>
</dbReference>
<dbReference type="EC" id="3.1.4.-" evidence="6"/>
<dbReference type="InterPro" id="IPR023088">
    <property type="entry name" value="PDEase"/>
</dbReference>
<comment type="caution">
    <text evidence="10">The sequence shown here is derived from an EMBL/GenBank/DDBJ whole genome shotgun (WGS) entry which is preliminary data.</text>
</comment>
<name>A0A7J6NWD2_PEROL</name>
<keyword evidence="8" id="KW-0472">Membrane</keyword>
<evidence type="ECO:0000256" key="8">
    <source>
        <dbReference type="SAM" id="Phobius"/>
    </source>
</evidence>
<dbReference type="OrthoDB" id="342865at2759"/>
<evidence type="ECO:0000256" key="4">
    <source>
        <dbReference type="PIRSR" id="PIRSR623088-2"/>
    </source>
</evidence>
<sequence>MCSLQVEAYDREPMNIDEIQREDELEKVRVTKWSLEFDNDDIEAEYVETVISPTMRTRIIPVAAALFVYSLYSLAFSEWFDSTPYITQWHTTANTLFNLSWIYHILSSIAIFTISIVPTRIVRGQDFEVVSQVWLNIGIWVGVLFGNRWRCAKIFGYDPIEPFGNGLDDGALPYSSDADLLLILNGIVTYSATGFILGLPDTDNPLTQSIMLIVLVSMVVSGKVHLERSIRQQFVAFNISVRRTKLLEVAVVTLRNANDGPTTIFEKAFADIGSALNLLETFNLGLQRDTGVGSTRRLGSRKASGIVRRHSFTSDTERDSDQIIEATKLIRESFKILSRRTSIDRVVFDDNTVTRDESGRDFINYINQVLNQTSTQADNDQLEKEWTLMTGAKSGSYRHLWSSHYVLHLPVWKISLLKASDMLQTAGQDFNLNLIELQETHLPNLPILPLIATQLISVLAAGALRTEEDTLGNFLSRISGIYTEVEYHNQMHAAQVTSHGEYLLRAAGVPVNALDHTAFLVACICHDVGHSGKNNAFYVETGDRLALRYNDRSVLEQFHVATAFELMEDFTESLVIELILSTDMAKHFAIITDLRLLLRDPELRAAIDESKNADDRLLILKACIKAADIGHTCLPWDQHYELSLRLSEEFFKQGDLEKELNVPISPLCDREKVNLPQSQLGFIDYLVRPFIDILTRIDACHQTDIIKEQLENNARGWKAEEDLGKIGLPPGWSYRPPRPRLATESASKVMDTPGQGDGPEVSLGIDAD</sequence>
<evidence type="ECO:0000256" key="3">
    <source>
        <dbReference type="PIRSR" id="PIRSR623088-1"/>
    </source>
</evidence>
<feature type="binding site" evidence="4">
    <location>
        <begin position="488"/>
        <end position="492"/>
    </location>
    <ligand>
        <name>AMP</name>
        <dbReference type="ChEBI" id="CHEBI:456215"/>
    </ligand>
</feature>
<dbReference type="EMBL" id="JABANP010000162">
    <property type="protein sequence ID" value="KAF4688115.1"/>
    <property type="molecule type" value="Genomic_DNA"/>
</dbReference>
<feature type="binding site" evidence="5">
    <location>
        <position position="628"/>
    </location>
    <ligand>
        <name>Zn(2+)</name>
        <dbReference type="ChEBI" id="CHEBI:29105"/>
        <label>1</label>
    </ligand>
</feature>
<proteinExistence type="inferred from homology"/>
<reference evidence="10 11" key="1">
    <citation type="submission" date="2020-04" db="EMBL/GenBank/DDBJ databases">
        <title>Perkinsus olseni comparative genomics.</title>
        <authorList>
            <person name="Bogema D.R."/>
        </authorList>
    </citation>
    <scope>NUCLEOTIDE SEQUENCE [LARGE SCALE GENOMIC DNA]</scope>
    <source>
        <strain evidence="10">00978-12</strain>
    </source>
</reference>
<feature type="region of interest" description="Disordered" evidence="7">
    <location>
        <begin position="728"/>
        <end position="768"/>
    </location>
</feature>
<feature type="binding site" evidence="5">
    <location>
        <position position="492"/>
    </location>
    <ligand>
        <name>Zn(2+)</name>
        <dbReference type="ChEBI" id="CHEBI:29105"/>
        <label>1</label>
    </ligand>
</feature>